<evidence type="ECO:0000313" key="1">
    <source>
        <dbReference type="EMBL" id="MET3109763.1"/>
    </source>
</evidence>
<organism evidence="1 2">
    <name type="scientific">Salinicoccus halitifaciens</name>
    <dbReference type="NCBI Taxonomy" id="1073415"/>
    <lineage>
        <taxon>Bacteria</taxon>
        <taxon>Bacillati</taxon>
        <taxon>Bacillota</taxon>
        <taxon>Bacilli</taxon>
        <taxon>Bacillales</taxon>
        <taxon>Staphylococcaceae</taxon>
        <taxon>Salinicoccus</taxon>
    </lineage>
</organism>
<dbReference type="Proteomes" id="UP001549019">
    <property type="component" value="Unassembled WGS sequence"/>
</dbReference>
<keyword evidence="2" id="KW-1185">Reference proteome</keyword>
<gene>
    <name evidence="1" type="ORF">ABHD89_000151</name>
</gene>
<reference evidence="1 2" key="1">
    <citation type="submission" date="2024-05" db="EMBL/GenBank/DDBJ databases">
        <title>Genomic Encyclopedia of Type Strains, Phase IV (KMG-IV): sequencing the most valuable type-strain genomes for metagenomic binning, comparative biology and taxonomic classification.</title>
        <authorList>
            <person name="Goeker M."/>
        </authorList>
    </citation>
    <scope>NUCLEOTIDE SEQUENCE [LARGE SCALE GENOMIC DNA]</scope>
    <source>
        <strain evidence="1 2">DSM 25286</strain>
    </source>
</reference>
<evidence type="ECO:0000313" key="2">
    <source>
        <dbReference type="Proteomes" id="UP001549019"/>
    </source>
</evidence>
<proteinExistence type="predicted"/>
<accession>A0ABV2E5U5</accession>
<protein>
    <submittedName>
        <fullName evidence="1">Uncharacterized protein</fullName>
    </submittedName>
</protein>
<comment type="caution">
    <text evidence="1">The sequence shown here is derived from an EMBL/GenBank/DDBJ whole genome shotgun (WGS) entry which is preliminary data.</text>
</comment>
<name>A0ABV2E5U5_9STAP</name>
<dbReference type="EMBL" id="JBDZDV010000001">
    <property type="protein sequence ID" value="MET3109763.1"/>
    <property type="molecule type" value="Genomic_DNA"/>
</dbReference>
<sequence length="52" mass="6250">MDYMLSREDGKHMSHSEFMESDIFSLMEAEMRIYNKKKKEKEIDAETAFDLI</sequence>